<dbReference type="InterPro" id="IPR032438">
    <property type="entry name" value="ERCC3_RAD25_C"/>
</dbReference>
<dbReference type="InterPro" id="IPR032830">
    <property type="entry name" value="XPB/Ssl2_N"/>
</dbReference>
<reference evidence="12 13" key="1">
    <citation type="submission" date="2020-07" db="EMBL/GenBank/DDBJ databases">
        <title>Sequencing the genomes of 1000 actinobacteria strains.</title>
        <authorList>
            <person name="Klenk H.-P."/>
        </authorList>
    </citation>
    <scope>NUCLEOTIDE SEQUENCE [LARGE SCALE GENOMIC DNA]</scope>
    <source>
        <strain evidence="12 13">DSM 15664</strain>
    </source>
</reference>
<name>A0A7Z0E7I9_9MICC</name>
<keyword evidence="2" id="KW-0547">Nucleotide-binding</keyword>
<dbReference type="SMART" id="SM00490">
    <property type="entry name" value="HELICc"/>
    <property type="match status" value="1"/>
</dbReference>
<evidence type="ECO:0000256" key="1">
    <source>
        <dbReference type="ARBA" id="ARBA00006637"/>
    </source>
</evidence>
<dbReference type="RefSeq" id="WP_179441061.1">
    <property type="nucleotide sequence ID" value="NZ_BAAALK010000010.1"/>
</dbReference>
<protein>
    <recommendedName>
        <fullName evidence="8">DNA 3'-5' helicase</fullName>
        <ecNumber evidence="8">5.6.2.4</ecNumber>
    </recommendedName>
</protein>
<gene>
    <name evidence="12" type="ORF">HNR11_000579</name>
</gene>
<evidence type="ECO:0000259" key="10">
    <source>
        <dbReference type="PROSITE" id="PS51192"/>
    </source>
</evidence>
<dbReference type="PROSITE" id="PS51192">
    <property type="entry name" value="HELICASE_ATP_BIND_1"/>
    <property type="match status" value="1"/>
</dbReference>
<dbReference type="InterPro" id="IPR006935">
    <property type="entry name" value="Helicase/UvrB_N"/>
</dbReference>
<organism evidence="12 13">
    <name type="scientific">Nesterenkonia sandarakina</name>
    <dbReference type="NCBI Taxonomy" id="272918"/>
    <lineage>
        <taxon>Bacteria</taxon>
        <taxon>Bacillati</taxon>
        <taxon>Actinomycetota</taxon>
        <taxon>Actinomycetes</taxon>
        <taxon>Micrococcales</taxon>
        <taxon>Micrococcaceae</taxon>
        <taxon>Nesterenkonia</taxon>
    </lineage>
</organism>
<dbReference type="EC" id="5.6.2.4" evidence="8"/>
<dbReference type="Pfam" id="PF04851">
    <property type="entry name" value="ResIII"/>
    <property type="match status" value="1"/>
</dbReference>
<dbReference type="NCBIfam" id="NF045503">
    <property type="entry name" value="repair_heli_XPB"/>
    <property type="match status" value="1"/>
</dbReference>
<evidence type="ECO:0000256" key="9">
    <source>
        <dbReference type="ARBA" id="ARBA00048988"/>
    </source>
</evidence>
<keyword evidence="3 12" id="KW-0378">Hydrolase</keyword>
<dbReference type="EMBL" id="JACCFQ010000001">
    <property type="protein sequence ID" value="NYJ16045.1"/>
    <property type="molecule type" value="Genomic_DNA"/>
</dbReference>
<dbReference type="Pfam" id="PF16203">
    <property type="entry name" value="ERCC3_RAD25_C"/>
    <property type="match status" value="1"/>
</dbReference>
<evidence type="ECO:0000256" key="2">
    <source>
        <dbReference type="ARBA" id="ARBA00022741"/>
    </source>
</evidence>
<comment type="catalytic activity">
    <reaction evidence="7">
        <text>Couples ATP hydrolysis with the unwinding of duplex DNA by translocating in the 3'-5' direction.</text>
        <dbReference type="EC" id="5.6.2.4"/>
    </reaction>
</comment>
<feature type="domain" description="Helicase ATP-binding" evidence="10">
    <location>
        <begin position="190"/>
        <end position="344"/>
    </location>
</feature>
<comment type="similarity">
    <text evidence="1">Belongs to the helicase family. RAD25/XPB subfamily.</text>
</comment>
<evidence type="ECO:0000313" key="13">
    <source>
        <dbReference type="Proteomes" id="UP000560069"/>
    </source>
</evidence>
<keyword evidence="13" id="KW-1185">Reference proteome</keyword>
<evidence type="ECO:0000256" key="4">
    <source>
        <dbReference type="ARBA" id="ARBA00022806"/>
    </source>
</evidence>
<dbReference type="GO" id="GO:0005524">
    <property type="term" value="F:ATP binding"/>
    <property type="evidence" value="ECO:0007669"/>
    <property type="project" value="UniProtKB-KW"/>
</dbReference>
<evidence type="ECO:0000256" key="6">
    <source>
        <dbReference type="ARBA" id="ARBA00023235"/>
    </source>
</evidence>
<evidence type="ECO:0000313" key="12">
    <source>
        <dbReference type="EMBL" id="NYJ16045.1"/>
    </source>
</evidence>
<dbReference type="InterPro" id="IPR050615">
    <property type="entry name" value="ATP-dep_DNA_Helicase"/>
</dbReference>
<dbReference type="Pfam" id="PF13625">
    <property type="entry name" value="Helicase_C_3"/>
    <property type="match status" value="1"/>
</dbReference>
<dbReference type="PANTHER" id="PTHR11274:SF0">
    <property type="entry name" value="GENERAL TRANSCRIPTION AND DNA REPAIR FACTOR IIH HELICASE SUBUNIT XPB"/>
    <property type="match status" value="1"/>
</dbReference>
<evidence type="ECO:0000256" key="5">
    <source>
        <dbReference type="ARBA" id="ARBA00022840"/>
    </source>
</evidence>
<dbReference type="GO" id="GO:0016787">
    <property type="term" value="F:hydrolase activity"/>
    <property type="evidence" value="ECO:0007669"/>
    <property type="project" value="UniProtKB-KW"/>
</dbReference>
<dbReference type="AlphaFoldDB" id="A0A7Z0E7I9"/>
<dbReference type="InterPro" id="IPR014001">
    <property type="entry name" value="Helicase_ATP-bd"/>
</dbReference>
<proteinExistence type="inferred from homology"/>
<keyword evidence="6" id="KW-0413">Isomerase</keyword>
<dbReference type="GO" id="GO:0043138">
    <property type="term" value="F:3'-5' DNA helicase activity"/>
    <property type="evidence" value="ECO:0007669"/>
    <property type="project" value="UniProtKB-EC"/>
</dbReference>
<dbReference type="GO" id="GO:0003677">
    <property type="term" value="F:DNA binding"/>
    <property type="evidence" value="ECO:0007669"/>
    <property type="project" value="InterPro"/>
</dbReference>
<dbReference type="Proteomes" id="UP000560069">
    <property type="component" value="Unassembled WGS sequence"/>
</dbReference>
<dbReference type="PANTHER" id="PTHR11274">
    <property type="entry name" value="RAD25/XP-B DNA REPAIR HELICASE"/>
    <property type="match status" value="1"/>
</dbReference>
<comment type="catalytic activity">
    <reaction evidence="9">
        <text>ATP + H2O = ADP + phosphate + H(+)</text>
        <dbReference type="Rhea" id="RHEA:13065"/>
        <dbReference type="ChEBI" id="CHEBI:15377"/>
        <dbReference type="ChEBI" id="CHEBI:15378"/>
        <dbReference type="ChEBI" id="CHEBI:30616"/>
        <dbReference type="ChEBI" id="CHEBI:43474"/>
        <dbReference type="ChEBI" id="CHEBI:456216"/>
        <dbReference type="EC" id="5.6.2.4"/>
    </reaction>
</comment>
<comment type="caution">
    <text evidence="12">The sequence shown here is derived from an EMBL/GenBank/DDBJ whole genome shotgun (WGS) entry which is preliminary data.</text>
</comment>
<dbReference type="InterPro" id="IPR027417">
    <property type="entry name" value="P-loop_NTPase"/>
</dbReference>
<accession>A0A7Z0E7I9</accession>
<keyword evidence="4" id="KW-0347">Helicase</keyword>
<dbReference type="InterPro" id="IPR001650">
    <property type="entry name" value="Helicase_C-like"/>
</dbReference>
<dbReference type="CDD" id="cd18789">
    <property type="entry name" value="SF2_C_XPB"/>
    <property type="match status" value="1"/>
</dbReference>
<dbReference type="Gene3D" id="3.40.50.300">
    <property type="entry name" value="P-loop containing nucleotide triphosphate hydrolases"/>
    <property type="match status" value="2"/>
</dbReference>
<sequence>MADGPLIVQSDKTVLLEVDHPQADSARRAVGAFADLERAPEHIHTYRITPLGLWNARAAGFDAEYVVDTLLNHSRFPVPHSLLVDIAETMSRYGRLRLEKDPVHGLVLRSQEPEILSEVLHSKTLTSLLGPEIDETTVAVHGQARGELKQQLLRLGWPAEDLAGFVDGTAHPIALRQDGWALRGYQQEAVDNFWQAGSGVVVLPCGAGKTLVGAAAMATSGTITLILVNSTVSARQWKDELLRRTSLTEEEIGEYSGARKQVRPVTIATYQVLASRRHELFTHLELLNGHDWGLIIYDEVHLLPAPIFRMTADLQARRRLGLTATLVREDGREREVFSLIGPKRYDTPWKQMEAQGWIAPATCIEVRTDMPRSLRMEYASAADKERHRLAAGAEVKDAVVARLVARHRHRGEQVLVIGQFVDQLQRLGEQLGAPVLTGSASVAARQKQFDAFRAGELEVLVVSKIANFSIDLPQASVAIQVSGTFGSRQEEAQRLGRLLRPGESADGEDPKRAHFYSVVTRDTVDMEYAAKRQRFLSEQGYGYSILDAEDIV</sequence>
<evidence type="ECO:0000259" key="11">
    <source>
        <dbReference type="PROSITE" id="PS51194"/>
    </source>
</evidence>
<keyword evidence="5" id="KW-0067">ATP-binding</keyword>
<dbReference type="PROSITE" id="PS51194">
    <property type="entry name" value="HELICASE_CTER"/>
    <property type="match status" value="1"/>
</dbReference>
<feature type="domain" description="Helicase C-terminal" evidence="11">
    <location>
        <begin position="395"/>
        <end position="552"/>
    </location>
</feature>
<dbReference type="SMART" id="SM00487">
    <property type="entry name" value="DEXDc"/>
    <property type="match status" value="1"/>
</dbReference>
<evidence type="ECO:0000256" key="8">
    <source>
        <dbReference type="ARBA" id="ARBA00034808"/>
    </source>
</evidence>
<evidence type="ECO:0000256" key="7">
    <source>
        <dbReference type="ARBA" id="ARBA00034617"/>
    </source>
</evidence>
<evidence type="ECO:0000256" key="3">
    <source>
        <dbReference type="ARBA" id="ARBA00022801"/>
    </source>
</evidence>
<dbReference type="SUPFAM" id="SSF52540">
    <property type="entry name" value="P-loop containing nucleoside triphosphate hydrolases"/>
    <property type="match status" value="2"/>
</dbReference>